<gene>
    <name evidence="7" type="ORF">F4Y42_09330</name>
</gene>
<proteinExistence type="inferred from homology"/>
<reference evidence="7" key="1">
    <citation type="submission" date="2019-09" db="EMBL/GenBank/DDBJ databases">
        <title>Characterisation of the sponge microbiome using genome-centric metagenomics.</title>
        <authorList>
            <person name="Engelberts J.P."/>
            <person name="Robbins S.J."/>
            <person name="De Goeij J.M."/>
            <person name="Aranda M."/>
            <person name="Bell S.C."/>
            <person name="Webster N.S."/>
        </authorList>
    </citation>
    <scope>NUCLEOTIDE SEQUENCE</scope>
    <source>
        <strain evidence="7">SB0664_bin_27</strain>
    </source>
</reference>
<comment type="similarity">
    <text evidence="2">Belongs to the peptidase M20A family.</text>
</comment>
<evidence type="ECO:0000256" key="5">
    <source>
        <dbReference type="ARBA" id="ARBA00022833"/>
    </source>
</evidence>
<dbReference type="Gene3D" id="1.10.150.900">
    <property type="match status" value="1"/>
</dbReference>
<dbReference type="InterPro" id="IPR036264">
    <property type="entry name" value="Bact_exopeptidase_dim_dom"/>
</dbReference>
<dbReference type="PANTHER" id="PTHR43808">
    <property type="entry name" value="ACETYLORNITHINE DEACETYLASE"/>
    <property type="match status" value="1"/>
</dbReference>
<dbReference type="SUPFAM" id="SSF55031">
    <property type="entry name" value="Bacterial exopeptidase dimerisation domain"/>
    <property type="match status" value="1"/>
</dbReference>
<dbReference type="AlphaFoldDB" id="A0A6B0YSP5"/>
<dbReference type="EMBL" id="VXRG01000078">
    <property type="protein sequence ID" value="MXY93637.1"/>
    <property type="molecule type" value="Genomic_DNA"/>
</dbReference>
<name>A0A6B0YSP5_9CHLR</name>
<keyword evidence="3" id="KW-0479">Metal-binding</keyword>
<evidence type="ECO:0000256" key="2">
    <source>
        <dbReference type="ARBA" id="ARBA00006247"/>
    </source>
</evidence>
<feature type="domain" description="Peptidase M20 dimerisation" evidence="6">
    <location>
        <begin position="189"/>
        <end position="339"/>
    </location>
</feature>
<dbReference type="InterPro" id="IPR050072">
    <property type="entry name" value="Peptidase_M20A"/>
</dbReference>
<dbReference type="InterPro" id="IPR002933">
    <property type="entry name" value="Peptidase_M20"/>
</dbReference>
<dbReference type="Pfam" id="PF07687">
    <property type="entry name" value="M20_dimer"/>
    <property type="match status" value="1"/>
</dbReference>
<sequence>MTTPIYERPTDLLRTLVRYDTTNPPGNEAECIGYLDQLLQEGGLTTTLLAKDANRPNLVTRLPGRGEAPGLVLQGHVDVVTTANQCWKHDPFSAELIDGTVWGRGSLDMKSGVTMMTCAVLRAAAEGRKPAGDIILTIMSDEEAGSDYGARFLTEEHPDQFEGAKYAIGEGGGSAQYLGDQRFYPLMVAEKQVCWLRTRITGPGGHGSTPLRNGAMARLGEVLTTLNTNRLPVHVTPVMQQMLPALAEHAPDHLASSALALLDPERTDAQLDQMLADGLPQARNFDALLHNTVNATVVGGGIKTNVIPSEILLELDGRVLPGFTSDDLISELHALLGEDLSFEIIRHDQGEAGVDMGLFPLLKGIVEELDPDGVVVPSMVGGFTDGRMFSRLGIQNYGFLPMKLPPGTNFSATVHAADERVPVEALEFGLQATSTVLERYGQAVAA</sequence>
<evidence type="ECO:0000259" key="6">
    <source>
        <dbReference type="Pfam" id="PF07687"/>
    </source>
</evidence>
<comment type="caution">
    <text evidence="7">The sequence shown here is derived from an EMBL/GenBank/DDBJ whole genome shotgun (WGS) entry which is preliminary data.</text>
</comment>
<evidence type="ECO:0000256" key="4">
    <source>
        <dbReference type="ARBA" id="ARBA00022801"/>
    </source>
</evidence>
<dbReference type="InterPro" id="IPR011650">
    <property type="entry name" value="Peptidase_M20_dimer"/>
</dbReference>
<keyword evidence="4 7" id="KW-0378">Hydrolase</keyword>
<dbReference type="Gene3D" id="3.40.630.10">
    <property type="entry name" value="Zn peptidases"/>
    <property type="match status" value="1"/>
</dbReference>
<protein>
    <submittedName>
        <fullName evidence="7">M20/M25/M40 family metallo-hydrolase</fullName>
    </submittedName>
</protein>
<comment type="cofactor">
    <cofactor evidence="1">
        <name>Zn(2+)</name>
        <dbReference type="ChEBI" id="CHEBI:29105"/>
    </cofactor>
</comment>
<dbReference type="Pfam" id="PF01546">
    <property type="entry name" value="Peptidase_M20"/>
    <property type="match status" value="1"/>
</dbReference>
<organism evidence="7">
    <name type="scientific">Caldilineaceae bacterium SB0664_bin_27</name>
    <dbReference type="NCBI Taxonomy" id="2605260"/>
    <lineage>
        <taxon>Bacteria</taxon>
        <taxon>Bacillati</taxon>
        <taxon>Chloroflexota</taxon>
        <taxon>Caldilineae</taxon>
        <taxon>Caldilineales</taxon>
        <taxon>Caldilineaceae</taxon>
    </lineage>
</organism>
<dbReference type="SUPFAM" id="SSF53187">
    <property type="entry name" value="Zn-dependent exopeptidases"/>
    <property type="match status" value="1"/>
</dbReference>
<keyword evidence="5" id="KW-0862">Zinc</keyword>
<dbReference type="PANTHER" id="PTHR43808:SF8">
    <property type="entry name" value="PEPTIDASE M20 DIMERISATION DOMAIN-CONTAINING PROTEIN"/>
    <property type="match status" value="1"/>
</dbReference>
<dbReference type="Gene3D" id="3.30.70.360">
    <property type="match status" value="1"/>
</dbReference>
<dbReference type="GO" id="GO:0046872">
    <property type="term" value="F:metal ion binding"/>
    <property type="evidence" value="ECO:0007669"/>
    <property type="project" value="UniProtKB-KW"/>
</dbReference>
<dbReference type="GO" id="GO:0016787">
    <property type="term" value="F:hydrolase activity"/>
    <property type="evidence" value="ECO:0007669"/>
    <property type="project" value="UniProtKB-KW"/>
</dbReference>
<evidence type="ECO:0000256" key="1">
    <source>
        <dbReference type="ARBA" id="ARBA00001947"/>
    </source>
</evidence>
<evidence type="ECO:0000313" key="7">
    <source>
        <dbReference type="EMBL" id="MXY93637.1"/>
    </source>
</evidence>
<evidence type="ECO:0000256" key="3">
    <source>
        <dbReference type="ARBA" id="ARBA00022723"/>
    </source>
</evidence>
<accession>A0A6B0YSP5</accession>